<protein>
    <submittedName>
        <fullName evidence="1">Uncharacterized protein</fullName>
    </submittedName>
</protein>
<dbReference type="STRING" id="228405.HNE_2338"/>
<sequence length="90" mass="10136">MGSVFDGLTASLDIFTNTFDRVASYQENSAQCEKRDSHCLFHFAILVVRQLQTRLKRAAEERVPIPNGKFSCWCAAGTFPQSKRSEAGRH</sequence>
<evidence type="ECO:0000313" key="2">
    <source>
        <dbReference type="Proteomes" id="UP000001959"/>
    </source>
</evidence>
<dbReference type="HOGENOM" id="CLU_2436821_0_0_5"/>
<dbReference type="AlphaFoldDB" id="Q0BZR0"/>
<evidence type="ECO:0000313" key="1">
    <source>
        <dbReference type="EMBL" id="ABI78804.1"/>
    </source>
</evidence>
<gene>
    <name evidence="1" type="ordered locus">HNE_2338</name>
</gene>
<organism evidence="1 2">
    <name type="scientific">Hyphomonas neptunium (strain ATCC 15444)</name>
    <dbReference type="NCBI Taxonomy" id="228405"/>
    <lineage>
        <taxon>Bacteria</taxon>
        <taxon>Pseudomonadati</taxon>
        <taxon>Pseudomonadota</taxon>
        <taxon>Alphaproteobacteria</taxon>
        <taxon>Hyphomonadales</taxon>
        <taxon>Hyphomonadaceae</taxon>
        <taxon>Hyphomonas</taxon>
    </lineage>
</organism>
<reference evidence="1 2" key="1">
    <citation type="journal article" date="2006" name="J. Bacteriol.">
        <title>Comparative genomic evidence for a close relationship between the dimorphic prosthecate bacteria Hyphomonas neptunium and Caulobacter crescentus.</title>
        <authorList>
            <person name="Badger J.H."/>
            <person name="Hoover T.R."/>
            <person name="Brun Y.V."/>
            <person name="Weiner R.M."/>
            <person name="Laub M.T."/>
            <person name="Alexandre G."/>
            <person name="Mrazek J."/>
            <person name="Ren Q."/>
            <person name="Paulsen I.T."/>
            <person name="Nelson K.E."/>
            <person name="Khouri H.M."/>
            <person name="Radune D."/>
            <person name="Sosa J."/>
            <person name="Dodson R.J."/>
            <person name="Sullivan S.A."/>
            <person name="Rosovitz M.J."/>
            <person name="Madupu R."/>
            <person name="Brinkac L.M."/>
            <person name="Durkin A.S."/>
            <person name="Daugherty S.C."/>
            <person name="Kothari S.P."/>
            <person name="Giglio M.G."/>
            <person name="Zhou L."/>
            <person name="Haft D.H."/>
            <person name="Selengut J.D."/>
            <person name="Davidsen T.M."/>
            <person name="Yang Q."/>
            <person name="Zafar N."/>
            <person name="Ward N.L."/>
        </authorList>
    </citation>
    <scope>NUCLEOTIDE SEQUENCE [LARGE SCALE GENOMIC DNA]</scope>
    <source>
        <strain evidence="1 2">ATCC 15444</strain>
    </source>
</reference>
<dbReference type="KEGG" id="hne:HNE_2338"/>
<name>Q0BZR0_HYPNA</name>
<dbReference type="EMBL" id="CP000158">
    <property type="protein sequence ID" value="ABI78804.1"/>
    <property type="molecule type" value="Genomic_DNA"/>
</dbReference>
<accession>Q0BZR0</accession>
<dbReference type="Proteomes" id="UP000001959">
    <property type="component" value="Chromosome"/>
</dbReference>
<proteinExistence type="predicted"/>
<keyword evidence="2" id="KW-1185">Reference proteome</keyword>